<dbReference type="InterPro" id="IPR050490">
    <property type="entry name" value="Bact_solute-bd_prot1"/>
</dbReference>
<proteinExistence type="predicted"/>
<organism evidence="1 2">
    <name type="scientific">Paenibacillus eucommiae</name>
    <dbReference type="NCBI Taxonomy" id="1355755"/>
    <lineage>
        <taxon>Bacteria</taxon>
        <taxon>Bacillati</taxon>
        <taxon>Bacillota</taxon>
        <taxon>Bacilli</taxon>
        <taxon>Bacillales</taxon>
        <taxon>Paenibacillaceae</taxon>
        <taxon>Paenibacillus</taxon>
    </lineage>
</organism>
<dbReference type="SUPFAM" id="SSF53850">
    <property type="entry name" value="Periplasmic binding protein-like II"/>
    <property type="match status" value="1"/>
</dbReference>
<gene>
    <name evidence="1" type="ORF">J2Z66_005472</name>
</gene>
<dbReference type="CDD" id="cd13580">
    <property type="entry name" value="PBP2_AlgQ_like_1"/>
    <property type="match status" value="1"/>
</dbReference>
<reference evidence="1 2" key="1">
    <citation type="submission" date="2021-03" db="EMBL/GenBank/DDBJ databases">
        <title>Genomic Encyclopedia of Type Strains, Phase IV (KMG-IV): sequencing the most valuable type-strain genomes for metagenomic binning, comparative biology and taxonomic classification.</title>
        <authorList>
            <person name="Goeker M."/>
        </authorList>
    </citation>
    <scope>NUCLEOTIDE SEQUENCE [LARGE SCALE GENOMIC DNA]</scope>
    <source>
        <strain evidence="1 2">DSM 26048</strain>
    </source>
</reference>
<dbReference type="RefSeq" id="WP_209975711.1">
    <property type="nucleotide sequence ID" value="NZ_JAGGLB010000021.1"/>
</dbReference>
<name>A0ABS4J1Y8_9BACL</name>
<dbReference type="Proteomes" id="UP001519287">
    <property type="component" value="Unassembled WGS sequence"/>
</dbReference>
<dbReference type="PANTHER" id="PTHR43649">
    <property type="entry name" value="ARABINOSE-BINDING PROTEIN-RELATED"/>
    <property type="match status" value="1"/>
</dbReference>
<sequence length="563" mass="63951">MLKIGQAVIIPFFILVLLLSGCRSGEEDTREITSPKTSEKVGVDKQTGEITGTQAGSKNEKFDPAITLSTVTSQNTAVKFAPGDSIDNNPWTRAYEHEYGIKIKSLWAVEEGKYTQKLNLAISSNDIPDFFMVNGIQFKQLADAGMIEDLTELYAKYASDMTKQTLAAGGDMPLKSATLNSRLMAIPFTWTARESAKMLYVRTDWLNKLGLSEPQTMEDLFKISEAFTKLDPDGNNKNDTYGLALDKEFSFAESFFNGFHAYNDLWMKDSGGTLVNSTIQPEMRNALKKLRELFQDGQIDPDFGAKITDKENELIISSRIGMFFGLPYDATSQISQNKELDPKAEWKSFPLPSIDGQPAKPQVALGVNGYWVVRKGAENAEAIFKLLDFWLNIAYDSKSEDVYYEYHTRKDGIPYFPLSAIKVYKDYANLETYYRFNEAFETNDMSQLTANDKGVVDKISKYKKGDLNNYGWHVMYTKNGGSMHTTDYYKKNNLYMFSEFVTLPLPTMVKKAAMLEKMQREAFTKIIMGKSPIEEFDNFVAQWQKLGGDEMTKEVNEWYRNNR</sequence>
<evidence type="ECO:0000313" key="1">
    <source>
        <dbReference type="EMBL" id="MBP1993846.1"/>
    </source>
</evidence>
<dbReference type="EMBL" id="JAGGLB010000021">
    <property type="protein sequence ID" value="MBP1993846.1"/>
    <property type="molecule type" value="Genomic_DNA"/>
</dbReference>
<comment type="caution">
    <text evidence="1">The sequence shown here is derived from an EMBL/GenBank/DDBJ whole genome shotgun (WGS) entry which is preliminary data.</text>
</comment>
<dbReference type="PROSITE" id="PS51257">
    <property type="entry name" value="PROKAR_LIPOPROTEIN"/>
    <property type="match status" value="1"/>
</dbReference>
<dbReference type="Gene3D" id="3.40.190.10">
    <property type="entry name" value="Periplasmic binding protein-like II"/>
    <property type="match status" value="2"/>
</dbReference>
<evidence type="ECO:0000313" key="2">
    <source>
        <dbReference type="Proteomes" id="UP001519287"/>
    </source>
</evidence>
<dbReference type="InterPro" id="IPR006059">
    <property type="entry name" value="SBP"/>
</dbReference>
<dbReference type="Pfam" id="PF01547">
    <property type="entry name" value="SBP_bac_1"/>
    <property type="match status" value="1"/>
</dbReference>
<protein>
    <submittedName>
        <fullName evidence="1">Aldouronate transport system substrate-binding protein</fullName>
    </submittedName>
</protein>
<accession>A0ABS4J1Y8</accession>
<dbReference type="PANTHER" id="PTHR43649:SF12">
    <property type="entry name" value="DIACETYLCHITOBIOSE BINDING PROTEIN DASA"/>
    <property type="match status" value="1"/>
</dbReference>
<keyword evidence="2" id="KW-1185">Reference proteome</keyword>